<dbReference type="InterPro" id="IPR029063">
    <property type="entry name" value="SAM-dependent_MTases_sf"/>
</dbReference>
<dbReference type="SUPFAM" id="SSF53335">
    <property type="entry name" value="S-adenosyl-L-methionine-dependent methyltransferases"/>
    <property type="match status" value="1"/>
</dbReference>
<feature type="domain" description="Methyltransferase" evidence="1">
    <location>
        <begin position="44"/>
        <end position="148"/>
    </location>
</feature>
<dbReference type="Pfam" id="PF13847">
    <property type="entry name" value="Methyltransf_31"/>
    <property type="match status" value="1"/>
</dbReference>
<evidence type="ECO:0000313" key="2">
    <source>
        <dbReference type="EMBL" id="MFC4673316.1"/>
    </source>
</evidence>
<proteinExistence type="predicted"/>
<reference evidence="3" key="1">
    <citation type="journal article" date="2019" name="Int. J. Syst. Evol. Microbiol.">
        <title>The Global Catalogue of Microorganisms (GCM) 10K type strain sequencing project: providing services to taxonomists for standard genome sequencing and annotation.</title>
        <authorList>
            <consortium name="The Broad Institute Genomics Platform"/>
            <consortium name="The Broad Institute Genome Sequencing Center for Infectious Disease"/>
            <person name="Wu L."/>
            <person name="Ma J."/>
        </authorList>
    </citation>
    <scope>NUCLEOTIDE SEQUENCE [LARGE SCALE GENOMIC DNA]</scope>
    <source>
        <strain evidence="3">CCUG 66188</strain>
    </source>
</reference>
<dbReference type="RefSeq" id="WP_379994567.1">
    <property type="nucleotide sequence ID" value="NZ_JBHSGN010000052.1"/>
</dbReference>
<name>A0ABV9KTP3_9BACT</name>
<dbReference type="EC" id="2.1.1.-" evidence="2"/>
<dbReference type="PANTHER" id="PTHR43591">
    <property type="entry name" value="METHYLTRANSFERASE"/>
    <property type="match status" value="1"/>
</dbReference>
<dbReference type="GO" id="GO:0008168">
    <property type="term" value="F:methyltransferase activity"/>
    <property type="evidence" value="ECO:0007669"/>
    <property type="project" value="UniProtKB-KW"/>
</dbReference>
<dbReference type="Gene3D" id="3.40.50.150">
    <property type="entry name" value="Vaccinia Virus protein VP39"/>
    <property type="match status" value="1"/>
</dbReference>
<dbReference type="InterPro" id="IPR025714">
    <property type="entry name" value="Methyltranfer_dom"/>
</dbReference>
<dbReference type="GO" id="GO:0032259">
    <property type="term" value="P:methylation"/>
    <property type="evidence" value="ECO:0007669"/>
    <property type="project" value="UniProtKB-KW"/>
</dbReference>
<accession>A0ABV9KTP3</accession>
<keyword evidence="2" id="KW-0489">Methyltransferase</keyword>
<evidence type="ECO:0000313" key="3">
    <source>
        <dbReference type="Proteomes" id="UP001596023"/>
    </source>
</evidence>
<keyword evidence="2" id="KW-0808">Transferase</keyword>
<dbReference type="PANTHER" id="PTHR43591:SF24">
    <property type="entry name" value="2-METHOXY-6-POLYPRENYL-1,4-BENZOQUINOL METHYLASE, MITOCHONDRIAL"/>
    <property type="match status" value="1"/>
</dbReference>
<sequence>MKNYLNKELNYLNRDITNVCDELGLWASPFGVMLLDNFPIKNYQNYLDIGCGTGFPLIEITNRIGSECKAVGIDPWGEAVKRAQGKIDVLQLDNISVIEGNAENINFPDDYFDLITSNLGINNFENPSKVINESYRTLKHGGIFCATTNLTGTFNEFYNLFRETLFELKLEKYLLGLDNHINHRGTEKSSVELFENSRFKIIRTIKSEYQMRYYNGSAFLNQPFIIIGFIDAWRNMFEDTHKQAFFDVFERRLNEYANQHGELRLTIPMLYIEARKE</sequence>
<dbReference type="CDD" id="cd02440">
    <property type="entry name" value="AdoMet_MTases"/>
    <property type="match status" value="1"/>
</dbReference>
<protein>
    <submittedName>
        <fullName evidence="2">Class I SAM-dependent methyltransferase</fullName>
        <ecNumber evidence="2">2.1.1.-</ecNumber>
    </submittedName>
</protein>
<gene>
    <name evidence="2" type="ORF">ACFO6W_06400</name>
</gene>
<comment type="caution">
    <text evidence="2">The sequence shown here is derived from an EMBL/GenBank/DDBJ whole genome shotgun (WGS) entry which is preliminary data.</text>
</comment>
<keyword evidence="3" id="KW-1185">Reference proteome</keyword>
<dbReference type="Proteomes" id="UP001596023">
    <property type="component" value="Unassembled WGS sequence"/>
</dbReference>
<organism evidence="2 3">
    <name type="scientific">Dysgonomonas termitidis</name>
    <dbReference type="NCBI Taxonomy" id="1516126"/>
    <lineage>
        <taxon>Bacteria</taxon>
        <taxon>Pseudomonadati</taxon>
        <taxon>Bacteroidota</taxon>
        <taxon>Bacteroidia</taxon>
        <taxon>Bacteroidales</taxon>
        <taxon>Dysgonomonadaceae</taxon>
        <taxon>Dysgonomonas</taxon>
    </lineage>
</organism>
<evidence type="ECO:0000259" key="1">
    <source>
        <dbReference type="Pfam" id="PF13847"/>
    </source>
</evidence>
<dbReference type="EMBL" id="JBHSGN010000052">
    <property type="protein sequence ID" value="MFC4673316.1"/>
    <property type="molecule type" value="Genomic_DNA"/>
</dbReference>